<dbReference type="SUPFAM" id="SSF57716">
    <property type="entry name" value="Glucocorticoid receptor-like (DNA-binding domain)"/>
    <property type="match status" value="2"/>
</dbReference>
<name>A0A8E0RMJ7_9TREM</name>
<dbReference type="Pfam" id="PF00104">
    <property type="entry name" value="Hormone_recep"/>
    <property type="match status" value="1"/>
</dbReference>
<keyword evidence="6" id="KW-0804">Transcription</keyword>
<evidence type="ECO:0000256" key="5">
    <source>
        <dbReference type="ARBA" id="ARBA00023125"/>
    </source>
</evidence>
<dbReference type="GO" id="GO:0008270">
    <property type="term" value="F:zinc ion binding"/>
    <property type="evidence" value="ECO:0007669"/>
    <property type="project" value="UniProtKB-KW"/>
</dbReference>
<keyword evidence="3" id="KW-0862">Zinc</keyword>
<sequence length="1664" mass="183259">MLYSSSTESATDPPISASSIYLQQSTLSYPQLSTGSSPNRCLASNSPMSFCHTSLGVIRASCPNTYGGPTATISSSDASNSNGSSRNRITNMFIKPEQDLPFATSTSIPSSPGVPSAGSTPTVPHIDPNDHYGLISHRNTSPQYRTHPSSYPLAIEALSGASIDHQHHMTSNTIIASTGTVTTGNENHGMVYSPRSTRYATEQMLGLPTNSSPDGATNETLHKIDPGTVYSQALVDSHPNPHPLSRHHRDTHPYHPSHNLRNPLNMMHDTPHTRRTSLGLGACTLAAMAAAVTAGPISQPNGGGPPFRQTPCNLGSKDRRPCDICGDISAGFHCNAYVCEACKKFFIRSSKGDNYAKYTCTKSNVCEINKDTRTHCQHCRYQKCLRLGMVLPGAAVFPATDISEIPCRVCGAKSSGFHFGAITCEGCKGFFRRTINERESQRYTCRNGGNCAVTGATRNNCKSCRYRRCLAVGMSKEGSRIGRQPNAVKHRCAIEIEQLRSAVSCSSSYSSKSSLKGYIPSSPFSLPNARLTMDDPGRTFMIGYNSTHTENSSGLHTYTSNLIPSANVICFRPKLSELNNPSVYMERRPFITDSSYSRSLTRLPASYSLASQALPQPANTESSHQDQPHLHELNSGLIVSPQQVNESTELHHTAFHRSGYCTDHTSEGVLPVPQMLHAPFIPHRYNACTKVSSDDGLQKILEKSEKASVSPDLHSYSFDLENYSDFGKVVNPSDIYGSQSPSTSLGPAIGLLQLSQAAQYYSQHEQVQQILRDHDLPHSVTKTELPTRPVPLFNAEQYQMDLPPSSLDSEEIKQEDCENLSTGGLRIDVWSAVTSASAPVSDTKLRDPVLHTPNWGVELMDIQNNSHPVESVQQMGYTDNVTEYQLHQSKAVTQGPVNSPGASSRCGTLCEGDAGIEHSRRSCITPPNAAIHMHVMTATMPHREHQAALDLTESKPNLGSNHILQQKREQQYHSQPPLVSLSSSSASHPASLSTGVKTLDNIFEHNFTMPRETIHSMIIDCGMNTATGQEFVPNQRVKMTDTRSETENHLIFERNKANFSSGLAYFSPSKAFLNRYNATSQKPEDQGESVLEPHTSPHILTDSKYSAVSDETGGSSECFPDATEFNRKPGPNFTLENMRASNVTGWASEWLRAGGQDPVIAHQESISLYCEPERACGNNFLFCVGSHMTDNEASHIRETSSSETPTGVVARYLRQTRSMLLASATQVENFTGDSSPGVQAENYLTAHFPAHTNNITAETDSSNERASRCSTGQPKLLTLLEKVDLDTELYFPNWESNQLDSEATDATRSKLRAFEHSENDDLPSTTHDAMNPSTDRASATGSPLSNSDAFGPPLGEDRSRRPNAYGYLHPNASDKEQHPIALASAEANGSLYRLPGQPITSSALTVTTARALSSHLVSHEPLPAQLFLDRIMKAVRYLRSARLRVPSASELNECSGSEEIWCRLMQNFEIYEHQIIQFARAVPGFRDLSRMDMKTLVQSGTYPILLLQLSRDSLTENIDFNYFDFSAAERPVIMGAFPTLKRLADQLNGVGNMMSSLRLDQRETGLLCCLTLLHGDAHEQFDEPNKVQAIYQQALLALEKHEQTRKDSDQRVRDILAVIPVLMEMSREHHHIAKQLRRQYHHLTFPDLYVQMFRLDEDRDKDNA</sequence>
<keyword evidence="13" id="KW-1185">Reference proteome</keyword>
<dbReference type="GO" id="GO:0000122">
    <property type="term" value="P:negative regulation of transcription by RNA polymerase II"/>
    <property type="evidence" value="ECO:0007669"/>
    <property type="project" value="TreeGrafter"/>
</dbReference>
<dbReference type="GO" id="GO:0000978">
    <property type="term" value="F:RNA polymerase II cis-regulatory region sequence-specific DNA binding"/>
    <property type="evidence" value="ECO:0007669"/>
    <property type="project" value="TreeGrafter"/>
</dbReference>
<organism evidence="12 13">
    <name type="scientific">Fasciolopsis buskii</name>
    <dbReference type="NCBI Taxonomy" id="27845"/>
    <lineage>
        <taxon>Eukaryota</taxon>
        <taxon>Metazoa</taxon>
        <taxon>Spiralia</taxon>
        <taxon>Lophotrochozoa</taxon>
        <taxon>Platyhelminthes</taxon>
        <taxon>Trematoda</taxon>
        <taxon>Digenea</taxon>
        <taxon>Plagiorchiida</taxon>
        <taxon>Echinostomata</taxon>
        <taxon>Echinostomatoidea</taxon>
        <taxon>Fasciolidae</taxon>
        <taxon>Fasciolopsis</taxon>
    </lineage>
</organism>
<evidence type="ECO:0000256" key="7">
    <source>
        <dbReference type="ARBA" id="ARBA00023170"/>
    </source>
</evidence>
<dbReference type="InterPro" id="IPR035500">
    <property type="entry name" value="NHR-like_dom_sf"/>
</dbReference>
<feature type="region of interest" description="Disordered" evidence="9">
    <location>
        <begin position="1079"/>
        <end position="1098"/>
    </location>
</feature>
<feature type="domain" description="NR LBD" evidence="11">
    <location>
        <begin position="1430"/>
        <end position="1662"/>
    </location>
</feature>
<feature type="domain" description="Nuclear receptor" evidence="10">
    <location>
        <begin position="404"/>
        <end position="481"/>
    </location>
</feature>
<comment type="caution">
    <text evidence="12">The sequence shown here is derived from an EMBL/GenBank/DDBJ whole genome shotgun (WGS) entry which is preliminary data.</text>
</comment>
<evidence type="ECO:0000256" key="1">
    <source>
        <dbReference type="ARBA" id="ARBA00022723"/>
    </source>
</evidence>
<evidence type="ECO:0000256" key="3">
    <source>
        <dbReference type="ARBA" id="ARBA00022833"/>
    </source>
</evidence>
<dbReference type="InterPro" id="IPR000536">
    <property type="entry name" value="Nucl_hrmn_rcpt_lig-bd"/>
</dbReference>
<dbReference type="OrthoDB" id="5771769at2759"/>
<dbReference type="SMART" id="SM00430">
    <property type="entry name" value="HOLI"/>
    <property type="match status" value="1"/>
</dbReference>
<dbReference type="PRINTS" id="PR00047">
    <property type="entry name" value="STROIDFINGER"/>
</dbReference>
<dbReference type="Proteomes" id="UP000728185">
    <property type="component" value="Unassembled WGS sequence"/>
</dbReference>
<dbReference type="CDD" id="cd07179">
    <property type="entry name" value="2DBD_NR_DBD2"/>
    <property type="match status" value="1"/>
</dbReference>
<dbReference type="Pfam" id="PF00105">
    <property type="entry name" value="zf-C4"/>
    <property type="match status" value="2"/>
</dbReference>
<dbReference type="InterPro" id="IPR001628">
    <property type="entry name" value="Znf_hrmn_rcpt"/>
</dbReference>
<dbReference type="GO" id="GO:0004879">
    <property type="term" value="F:nuclear receptor activity"/>
    <property type="evidence" value="ECO:0007669"/>
    <property type="project" value="TreeGrafter"/>
</dbReference>
<reference evidence="12" key="1">
    <citation type="submission" date="2019-05" db="EMBL/GenBank/DDBJ databases">
        <title>Annotation for the trematode Fasciolopsis buski.</title>
        <authorList>
            <person name="Choi Y.-J."/>
        </authorList>
    </citation>
    <scope>NUCLEOTIDE SEQUENCE</scope>
    <source>
        <strain evidence="12">HT</strain>
        <tissue evidence="12">Whole worm</tissue>
    </source>
</reference>
<dbReference type="PROSITE" id="PS51030">
    <property type="entry name" value="NUCLEAR_REC_DBD_2"/>
    <property type="match status" value="2"/>
</dbReference>
<dbReference type="GO" id="GO:0045944">
    <property type="term" value="P:positive regulation of transcription by RNA polymerase II"/>
    <property type="evidence" value="ECO:0007669"/>
    <property type="project" value="TreeGrafter"/>
</dbReference>
<dbReference type="InterPro" id="IPR050234">
    <property type="entry name" value="Nuclear_hormone_rcpt_NR1"/>
</dbReference>
<dbReference type="SMART" id="SM00399">
    <property type="entry name" value="ZnF_C4"/>
    <property type="match status" value="2"/>
</dbReference>
<evidence type="ECO:0000256" key="4">
    <source>
        <dbReference type="ARBA" id="ARBA00023015"/>
    </source>
</evidence>
<dbReference type="PROSITE" id="PS51843">
    <property type="entry name" value="NR_LBD"/>
    <property type="match status" value="1"/>
</dbReference>
<protein>
    <submittedName>
        <fullName evidence="12">Protein embryonic gonad</fullName>
    </submittedName>
</protein>
<keyword evidence="4" id="KW-0805">Transcription regulation</keyword>
<evidence type="ECO:0000256" key="2">
    <source>
        <dbReference type="ARBA" id="ARBA00022771"/>
    </source>
</evidence>
<dbReference type="Gene3D" id="1.10.565.10">
    <property type="entry name" value="Retinoid X Receptor"/>
    <property type="match status" value="1"/>
</dbReference>
<dbReference type="SUPFAM" id="SSF48508">
    <property type="entry name" value="Nuclear receptor ligand-binding domain"/>
    <property type="match status" value="1"/>
</dbReference>
<evidence type="ECO:0000256" key="6">
    <source>
        <dbReference type="ARBA" id="ARBA00023163"/>
    </source>
</evidence>
<evidence type="ECO:0000259" key="11">
    <source>
        <dbReference type="PROSITE" id="PS51843"/>
    </source>
</evidence>
<dbReference type="PANTHER" id="PTHR24082:SF473">
    <property type="entry name" value="ECDYSONE-INDUCED PROTEIN 75B, ISOFORM B"/>
    <property type="match status" value="1"/>
</dbReference>
<dbReference type="Gene3D" id="3.30.50.10">
    <property type="entry name" value="Erythroid Transcription Factor GATA-1, subunit A"/>
    <property type="match status" value="2"/>
</dbReference>
<keyword evidence="2" id="KW-0863">Zinc-finger</keyword>
<feature type="compositionally biased region" description="Low complexity" evidence="9">
    <location>
        <begin position="973"/>
        <end position="991"/>
    </location>
</feature>
<proteinExistence type="predicted"/>
<dbReference type="PANTHER" id="PTHR24082">
    <property type="entry name" value="NUCLEAR HORMONE RECEPTOR"/>
    <property type="match status" value="1"/>
</dbReference>
<feature type="region of interest" description="Disordered" evidence="9">
    <location>
        <begin position="1314"/>
        <end position="1365"/>
    </location>
</feature>
<dbReference type="EMBL" id="LUCM01010498">
    <property type="protein sequence ID" value="KAA0185392.1"/>
    <property type="molecule type" value="Genomic_DNA"/>
</dbReference>
<evidence type="ECO:0000313" key="12">
    <source>
        <dbReference type="EMBL" id="KAA0185392.1"/>
    </source>
</evidence>
<dbReference type="GO" id="GO:0030154">
    <property type="term" value="P:cell differentiation"/>
    <property type="evidence" value="ECO:0007669"/>
    <property type="project" value="TreeGrafter"/>
</dbReference>
<evidence type="ECO:0000259" key="10">
    <source>
        <dbReference type="PROSITE" id="PS51030"/>
    </source>
</evidence>
<evidence type="ECO:0000313" key="13">
    <source>
        <dbReference type="Proteomes" id="UP000728185"/>
    </source>
</evidence>
<evidence type="ECO:0000256" key="8">
    <source>
        <dbReference type="ARBA" id="ARBA00023242"/>
    </source>
</evidence>
<dbReference type="CDD" id="cd07157">
    <property type="entry name" value="2DBD_NR_DBD1"/>
    <property type="match status" value="1"/>
</dbReference>
<gene>
    <name evidence="12" type="ORF">FBUS_07801</name>
</gene>
<feature type="compositionally biased region" description="Polar residues" evidence="9">
    <location>
        <begin position="1322"/>
        <end position="1348"/>
    </location>
</feature>
<feature type="domain" description="Nuclear receptor" evidence="10">
    <location>
        <begin position="319"/>
        <end position="396"/>
    </location>
</feature>
<keyword evidence="1" id="KW-0479">Metal-binding</keyword>
<dbReference type="PROSITE" id="PS00031">
    <property type="entry name" value="NUCLEAR_REC_DBD_1"/>
    <property type="match status" value="1"/>
</dbReference>
<evidence type="ECO:0000256" key="9">
    <source>
        <dbReference type="SAM" id="MobiDB-lite"/>
    </source>
</evidence>
<dbReference type="InterPro" id="IPR013088">
    <property type="entry name" value="Znf_NHR/GATA"/>
</dbReference>
<feature type="region of interest" description="Disordered" evidence="9">
    <location>
        <begin position="967"/>
        <end position="991"/>
    </location>
</feature>
<keyword evidence="5" id="KW-0238">DNA-binding</keyword>
<keyword evidence="8" id="KW-0539">Nucleus</keyword>
<accession>A0A8E0RMJ7</accession>
<keyword evidence="7" id="KW-0675">Receptor</keyword>
<dbReference type="GO" id="GO:0009755">
    <property type="term" value="P:hormone-mediated signaling pathway"/>
    <property type="evidence" value="ECO:0007669"/>
    <property type="project" value="TreeGrafter"/>
</dbReference>